<feature type="domain" description="Fibronectin type-III" evidence="19">
    <location>
        <begin position="28"/>
        <end position="71"/>
    </location>
</feature>
<evidence type="ECO:0000256" key="3">
    <source>
        <dbReference type="ARBA" id="ARBA00009197"/>
    </source>
</evidence>
<evidence type="ECO:0000256" key="18">
    <source>
        <dbReference type="SAM" id="Phobius"/>
    </source>
</evidence>
<evidence type="ECO:0000313" key="22">
    <source>
        <dbReference type="Proteomes" id="UP001497482"/>
    </source>
</evidence>
<dbReference type="InterPro" id="IPR015373">
    <property type="entry name" value="Interferon/interleukin_rcp_dom"/>
</dbReference>
<accession>A0AAV2JUX9</accession>
<organism evidence="21 22">
    <name type="scientific">Knipowitschia caucasica</name>
    <name type="common">Caucasian dwarf goby</name>
    <name type="synonym">Pomatoschistus caucasicus</name>
    <dbReference type="NCBI Taxonomy" id="637954"/>
    <lineage>
        <taxon>Eukaryota</taxon>
        <taxon>Metazoa</taxon>
        <taxon>Chordata</taxon>
        <taxon>Craniata</taxon>
        <taxon>Vertebrata</taxon>
        <taxon>Euteleostomi</taxon>
        <taxon>Actinopterygii</taxon>
        <taxon>Neopterygii</taxon>
        <taxon>Teleostei</taxon>
        <taxon>Neoteleostei</taxon>
        <taxon>Acanthomorphata</taxon>
        <taxon>Gobiaria</taxon>
        <taxon>Gobiiformes</taxon>
        <taxon>Gobioidei</taxon>
        <taxon>Gobiidae</taxon>
        <taxon>Gobiinae</taxon>
        <taxon>Knipowitschia</taxon>
    </lineage>
</organism>
<dbReference type="InterPro" id="IPR013783">
    <property type="entry name" value="Ig-like_fold"/>
</dbReference>
<evidence type="ECO:0000256" key="2">
    <source>
        <dbReference type="ARBA" id="ARBA00004479"/>
    </source>
</evidence>
<keyword evidence="9 18" id="KW-1133">Transmembrane helix</keyword>
<keyword evidence="8" id="KW-0732">Signal</keyword>
<evidence type="ECO:0000256" key="15">
    <source>
        <dbReference type="ARBA" id="ARBA00023288"/>
    </source>
</evidence>
<keyword evidence="22" id="KW-1185">Reference proteome</keyword>
<comment type="subcellular location">
    <subcellularLocation>
        <location evidence="2">Membrane</location>
        <topology evidence="2">Single-pass type I membrane protein</topology>
    </subcellularLocation>
</comment>
<evidence type="ECO:0000256" key="16">
    <source>
        <dbReference type="ARBA" id="ARBA00031171"/>
    </source>
</evidence>
<dbReference type="SUPFAM" id="SSF49265">
    <property type="entry name" value="Fibronectin type III"/>
    <property type="match status" value="2"/>
</dbReference>
<reference evidence="21 22" key="1">
    <citation type="submission" date="2024-04" db="EMBL/GenBank/DDBJ databases">
        <authorList>
            <person name="Waldvogel A.-M."/>
            <person name="Schoenle A."/>
        </authorList>
    </citation>
    <scope>NUCLEOTIDE SEQUENCE [LARGE SCALE GENOMIC DNA]</scope>
</reference>
<dbReference type="FunFam" id="2.60.40.10:FF:000899">
    <property type="entry name" value="Tissue factor"/>
    <property type="match status" value="1"/>
</dbReference>
<comment type="similarity">
    <text evidence="3">Belongs to the tissue factor family.</text>
</comment>
<dbReference type="Proteomes" id="UP001497482">
    <property type="component" value="Chromosome 14"/>
</dbReference>
<keyword evidence="12" id="KW-0564">Palmitate</keyword>
<keyword evidence="13" id="KW-1015">Disulfide bond</keyword>
<dbReference type="PRINTS" id="PR00346">
    <property type="entry name" value="TISSUEFACTOR"/>
</dbReference>
<comment type="function">
    <text evidence="1">Initiates blood coagulation by forming a complex with circulating factor VII or VIIa. The [TF:VIIa] complex activates factors IX or X by specific limited proteolysis. TF plays a role in normal hemostasis by initiating the cell-surface assembly and propagation of the coagulation protease cascade.</text>
</comment>
<dbReference type="Pfam" id="PF09294">
    <property type="entry name" value="Interfer-bind"/>
    <property type="match status" value="1"/>
</dbReference>
<evidence type="ECO:0000256" key="6">
    <source>
        <dbReference type="ARBA" id="ARBA00022692"/>
    </source>
</evidence>
<proteinExistence type="inferred from homology"/>
<dbReference type="PANTHER" id="PTHR20859">
    <property type="entry name" value="INTERFERON/INTERLEUKIN RECEPTOR"/>
    <property type="match status" value="1"/>
</dbReference>
<evidence type="ECO:0000256" key="13">
    <source>
        <dbReference type="ARBA" id="ARBA00023157"/>
    </source>
</evidence>
<evidence type="ECO:0000259" key="19">
    <source>
        <dbReference type="Pfam" id="PF01108"/>
    </source>
</evidence>
<evidence type="ECO:0000256" key="17">
    <source>
        <dbReference type="SAM" id="MobiDB-lite"/>
    </source>
</evidence>
<dbReference type="CDD" id="cd00063">
    <property type="entry name" value="FN3"/>
    <property type="match status" value="1"/>
</dbReference>
<evidence type="ECO:0000256" key="14">
    <source>
        <dbReference type="ARBA" id="ARBA00023180"/>
    </source>
</evidence>
<keyword evidence="7" id="KW-0356">Hemostasis</keyword>
<dbReference type="GO" id="GO:0007596">
    <property type="term" value="P:blood coagulation"/>
    <property type="evidence" value="ECO:0007669"/>
    <property type="project" value="UniProtKB-KW"/>
</dbReference>
<evidence type="ECO:0000256" key="12">
    <source>
        <dbReference type="ARBA" id="ARBA00023139"/>
    </source>
</evidence>
<keyword evidence="14" id="KW-0325">Glycoprotein</keyword>
<evidence type="ECO:0000256" key="7">
    <source>
        <dbReference type="ARBA" id="ARBA00022696"/>
    </source>
</evidence>
<dbReference type="AlphaFoldDB" id="A0AAV2JUX9"/>
<evidence type="ECO:0000256" key="5">
    <source>
        <dbReference type="ARBA" id="ARBA00018722"/>
    </source>
</evidence>
<dbReference type="InterPro" id="IPR036116">
    <property type="entry name" value="FN3_sf"/>
</dbReference>
<dbReference type="Gene3D" id="2.60.40.10">
    <property type="entry name" value="Immunoglobulins"/>
    <property type="match status" value="2"/>
</dbReference>
<dbReference type="GO" id="GO:0004896">
    <property type="term" value="F:cytokine receptor activity"/>
    <property type="evidence" value="ECO:0007669"/>
    <property type="project" value="TreeGrafter"/>
</dbReference>
<evidence type="ECO:0000256" key="1">
    <source>
        <dbReference type="ARBA" id="ARBA00002201"/>
    </source>
</evidence>
<evidence type="ECO:0000256" key="9">
    <source>
        <dbReference type="ARBA" id="ARBA00022989"/>
    </source>
</evidence>
<feature type="region of interest" description="Disordered" evidence="17">
    <location>
        <begin position="17"/>
        <end position="36"/>
    </location>
</feature>
<dbReference type="GO" id="GO:0005886">
    <property type="term" value="C:plasma membrane"/>
    <property type="evidence" value="ECO:0007669"/>
    <property type="project" value="TreeGrafter"/>
</dbReference>
<protein>
    <recommendedName>
        <fullName evidence="5">Tissue factor</fullName>
    </recommendedName>
    <alternativeName>
        <fullName evidence="16">Coagulation factor III</fullName>
    </alternativeName>
</protein>
<gene>
    <name evidence="21" type="ORF">KC01_LOCUS11389</name>
</gene>
<dbReference type="InterPro" id="IPR050650">
    <property type="entry name" value="Type-II_Cytokine-TF_Rcpt"/>
</dbReference>
<keyword evidence="6 18" id="KW-0812">Transmembrane</keyword>
<comment type="subunit">
    <text evidence="4">Interacts with HSPE; the interaction, inhibited by heparin, promotes the generation of activated factor X and activates coagulation in the presence of activated factor VII.</text>
</comment>
<dbReference type="InterPro" id="IPR003961">
    <property type="entry name" value="FN3_dom"/>
</dbReference>
<dbReference type="InterPro" id="IPR001187">
    <property type="entry name" value="Tissue_factor"/>
</dbReference>
<keyword evidence="15" id="KW-0449">Lipoprotein</keyword>
<dbReference type="PANTHER" id="PTHR20859:SF22">
    <property type="entry name" value="TISSUE FACTOR"/>
    <property type="match status" value="1"/>
</dbReference>
<feature type="domain" description="Interferon/interleukin receptor" evidence="20">
    <location>
        <begin position="98"/>
        <end position="196"/>
    </location>
</feature>
<keyword evidence="10" id="KW-0094">Blood coagulation</keyword>
<sequence>MFIVYLVLQHKLSSAVDRGERTKKRGQRDNSDWNTTPECLQIEDTECDLTHELLDKDSSFTADVLTEAEDFDSEELPHTMSATFNPYRDSELSAVSFSIHKVAERSVTLNISDPLSGIHREDKQLTIRDILKKDLKYKVSYYKAGSTGKRDLVVDSNVAQIQNLDPGQSYCFMVAAFVPSRAKSVQQGEWSTQTCTPGSGILDELDMRTVFQAIFIPLVLLIITITVLVIYCRFCRKHKNPKPQENQQRAQCTVV</sequence>
<evidence type="ECO:0000256" key="10">
    <source>
        <dbReference type="ARBA" id="ARBA00023084"/>
    </source>
</evidence>
<evidence type="ECO:0000256" key="4">
    <source>
        <dbReference type="ARBA" id="ARBA00011184"/>
    </source>
</evidence>
<evidence type="ECO:0000256" key="8">
    <source>
        <dbReference type="ARBA" id="ARBA00022729"/>
    </source>
</evidence>
<feature type="transmembrane region" description="Helical" evidence="18">
    <location>
        <begin position="210"/>
        <end position="232"/>
    </location>
</feature>
<evidence type="ECO:0000313" key="21">
    <source>
        <dbReference type="EMBL" id="CAL1580563.1"/>
    </source>
</evidence>
<evidence type="ECO:0000256" key="11">
    <source>
        <dbReference type="ARBA" id="ARBA00023136"/>
    </source>
</evidence>
<dbReference type="EMBL" id="OZ035836">
    <property type="protein sequence ID" value="CAL1580563.1"/>
    <property type="molecule type" value="Genomic_DNA"/>
</dbReference>
<evidence type="ECO:0000259" key="20">
    <source>
        <dbReference type="Pfam" id="PF09294"/>
    </source>
</evidence>
<name>A0AAV2JUX9_KNICA</name>
<keyword evidence="11 18" id="KW-0472">Membrane</keyword>
<dbReference type="Pfam" id="PF01108">
    <property type="entry name" value="Tissue_fac"/>
    <property type="match status" value="1"/>
</dbReference>